<reference evidence="2 3" key="1">
    <citation type="submission" date="2017-03" db="EMBL/GenBank/DDBJ databases">
        <title>Genomes of endolithic fungi from Antarctica.</title>
        <authorList>
            <person name="Coleine C."/>
            <person name="Masonjones S."/>
            <person name="Stajich J.E."/>
        </authorList>
    </citation>
    <scope>NUCLEOTIDE SEQUENCE [LARGE SCALE GENOMIC DNA]</scope>
    <source>
        <strain evidence="2 3">CCFEE 5311</strain>
    </source>
</reference>
<comment type="caution">
    <text evidence="2">The sequence shown here is derived from an EMBL/GenBank/DDBJ whole genome shotgun (WGS) entry which is preliminary data.</text>
</comment>
<feature type="compositionally biased region" description="Polar residues" evidence="1">
    <location>
        <begin position="53"/>
        <end position="64"/>
    </location>
</feature>
<evidence type="ECO:0000313" key="2">
    <source>
        <dbReference type="EMBL" id="TKA26764.1"/>
    </source>
</evidence>
<name>A0A4U0TWS6_9PEZI</name>
<dbReference type="OrthoDB" id="10524978at2759"/>
<dbReference type="Proteomes" id="UP000310066">
    <property type="component" value="Unassembled WGS sequence"/>
</dbReference>
<protein>
    <submittedName>
        <fullName evidence="2">Uncharacterized protein</fullName>
    </submittedName>
</protein>
<evidence type="ECO:0000256" key="1">
    <source>
        <dbReference type="SAM" id="MobiDB-lite"/>
    </source>
</evidence>
<dbReference type="EMBL" id="NAJP01000135">
    <property type="protein sequence ID" value="TKA26764.1"/>
    <property type="molecule type" value="Genomic_DNA"/>
</dbReference>
<organism evidence="2 3">
    <name type="scientific">Friedmanniomyces endolithicus</name>
    <dbReference type="NCBI Taxonomy" id="329885"/>
    <lineage>
        <taxon>Eukaryota</taxon>
        <taxon>Fungi</taxon>
        <taxon>Dikarya</taxon>
        <taxon>Ascomycota</taxon>
        <taxon>Pezizomycotina</taxon>
        <taxon>Dothideomycetes</taxon>
        <taxon>Dothideomycetidae</taxon>
        <taxon>Mycosphaerellales</taxon>
        <taxon>Teratosphaeriaceae</taxon>
        <taxon>Friedmanniomyces</taxon>
    </lineage>
</organism>
<gene>
    <name evidence="2" type="ORF">B0A54_16682</name>
</gene>
<proteinExistence type="predicted"/>
<accession>A0A4U0TWS6</accession>
<dbReference type="AlphaFoldDB" id="A0A4U0TWS6"/>
<feature type="compositionally biased region" description="Low complexity" evidence="1">
    <location>
        <begin position="38"/>
        <end position="52"/>
    </location>
</feature>
<evidence type="ECO:0000313" key="3">
    <source>
        <dbReference type="Proteomes" id="UP000310066"/>
    </source>
</evidence>
<feature type="region of interest" description="Disordered" evidence="1">
    <location>
        <begin position="1"/>
        <end position="90"/>
    </location>
</feature>
<feature type="region of interest" description="Disordered" evidence="1">
    <location>
        <begin position="127"/>
        <end position="206"/>
    </location>
</feature>
<sequence length="206" mass="22071">MTAHDPYLSPAEASDSSDASTHTQEAVRERNSIGSHLADSASPASTSSFDSTGTTLQGSPTSTYEAEPGRVVDATGTAVPHDRTITRVTAAADASDHRIIRRDFAELSSGNEERGRIFNRLEELPAHEIPDDLPTASPSPAHPQRGIRSTSHGTIAYSPRRVQYARDNATTTTAIHPAHRTSRFHEGELSNQPSPDLLSEAHQAGD</sequence>